<evidence type="ECO:0000313" key="12">
    <source>
        <dbReference type="Proteomes" id="UP000018763"/>
    </source>
</evidence>
<dbReference type="GO" id="GO:0046654">
    <property type="term" value="P:tetrahydrofolate biosynthetic process"/>
    <property type="evidence" value="ECO:0007669"/>
    <property type="project" value="TreeGrafter"/>
</dbReference>
<sequence length="264" mass="27742">MRVMGILNATPDSFWARSRFDTVDRAVEAGLMMFDDGAWAVDVGGESTRPGAVAVSVDEELGRVVPIVTELAHCGVVSVDTRNREVAEQAVRAGARIINDVSGKLYDLAGRLSVGYVSMHAHTVPVLAEGYPEYGDVNAEVRAFVQGTAESAFSAGARPVWVDPGIGFGKSVADNLELLRRLPDLCGGPFPVLLGMSRKSFLGAMTGRGVDDRLAASLAVVGPAWAAGVDTVRVHDVPETVDTITVLEALGGTARAPTVPLSDQ</sequence>
<dbReference type="CDD" id="cd00739">
    <property type="entry name" value="DHPS"/>
    <property type="match status" value="1"/>
</dbReference>
<dbReference type="EMBL" id="CP006936">
    <property type="protein sequence ID" value="AHC23797.1"/>
    <property type="molecule type" value="Genomic_DNA"/>
</dbReference>
<comment type="similarity">
    <text evidence="4">Belongs to the DHPS family.</text>
</comment>
<dbReference type="EC" id="2.5.1.15" evidence="5"/>
<dbReference type="Gene3D" id="3.20.20.20">
    <property type="entry name" value="Dihydropteroate synthase-like"/>
    <property type="match status" value="1"/>
</dbReference>
<dbReference type="InterPro" id="IPR011005">
    <property type="entry name" value="Dihydropteroate_synth-like_sf"/>
</dbReference>
<name>V5X704_MYCNE</name>
<keyword evidence="12" id="KW-1185">Reference proteome</keyword>
<dbReference type="PANTHER" id="PTHR20941">
    <property type="entry name" value="FOLATE SYNTHESIS PROTEINS"/>
    <property type="match status" value="1"/>
</dbReference>
<dbReference type="GO" id="GO:0004156">
    <property type="term" value="F:dihydropteroate synthase activity"/>
    <property type="evidence" value="ECO:0007669"/>
    <property type="project" value="UniProtKB-EC"/>
</dbReference>
<dbReference type="Pfam" id="PF00809">
    <property type="entry name" value="Pterin_bind"/>
    <property type="match status" value="1"/>
</dbReference>
<comment type="pathway">
    <text evidence="3">Cofactor biosynthesis; tetrahydrofolate biosynthesis; 7,8-dihydrofolate from 2-amino-4-hydroxy-6-hydroxymethyl-7,8-dihydropteridine diphosphate and 4-aminobenzoate: step 1/2.</text>
</comment>
<evidence type="ECO:0000256" key="7">
    <source>
        <dbReference type="ARBA" id="ARBA00022723"/>
    </source>
</evidence>
<evidence type="ECO:0000256" key="5">
    <source>
        <dbReference type="ARBA" id="ARBA00012458"/>
    </source>
</evidence>
<evidence type="ECO:0000256" key="8">
    <source>
        <dbReference type="ARBA" id="ARBA00022842"/>
    </source>
</evidence>
<dbReference type="InterPro" id="IPR006390">
    <property type="entry name" value="DHP_synth_dom"/>
</dbReference>
<organism evidence="11 12">
    <name type="scientific">Mycolicibacterium neoaurum VKM Ac-1815D</name>
    <dbReference type="NCBI Taxonomy" id="700508"/>
    <lineage>
        <taxon>Bacteria</taxon>
        <taxon>Bacillati</taxon>
        <taxon>Actinomycetota</taxon>
        <taxon>Actinomycetes</taxon>
        <taxon>Mycobacteriales</taxon>
        <taxon>Mycobacteriaceae</taxon>
        <taxon>Mycolicibacterium</taxon>
    </lineage>
</organism>
<comment type="catalytic activity">
    <reaction evidence="1">
        <text>(7,8-dihydropterin-6-yl)methyl diphosphate + 4-aminobenzoate = 7,8-dihydropteroate + diphosphate</text>
        <dbReference type="Rhea" id="RHEA:19949"/>
        <dbReference type="ChEBI" id="CHEBI:17836"/>
        <dbReference type="ChEBI" id="CHEBI:17839"/>
        <dbReference type="ChEBI" id="CHEBI:33019"/>
        <dbReference type="ChEBI" id="CHEBI:72950"/>
        <dbReference type="EC" id="2.5.1.15"/>
    </reaction>
</comment>
<evidence type="ECO:0000259" key="10">
    <source>
        <dbReference type="PROSITE" id="PS50972"/>
    </source>
</evidence>
<evidence type="ECO:0000256" key="6">
    <source>
        <dbReference type="ARBA" id="ARBA00022679"/>
    </source>
</evidence>
<evidence type="ECO:0000256" key="2">
    <source>
        <dbReference type="ARBA" id="ARBA00001946"/>
    </source>
</evidence>
<keyword evidence="6" id="KW-0808">Transferase</keyword>
<dbReference type="InterPro" id="IPR000489">
    <property type="entry name" value="Pterin-binding_dom"/>
</dbReference>
<dbReference type="SUPFAM" id="SSF51717">
    <property type="entry name" value="Dihydropteroate synthetase-like"/>
    <property type="match status" value="1"/>
</dbReference>
<gene>
    <name evidence="11" type="ORF">D174_03940</name>
</gene>
<keyword evidence="9" id="KW-0289">Folate biosynthesis</keyword>
<dbReference type="AlphaFoldDB" id="V5X704"/>
<evidence type="ECO:0000256" key="4">
    <source>
        <dbReference type="ARBA" id="ARBA00009503"/>
    </source>
</evidence>
<evidence type="ECO:0000313" key="11">
    <source>
        <dbReference type="EMBL" id="AHC23797.1"/>
    </source>
</evidence>
<keyword evidence="8" id="KW-0460">Magnesium</keyword>
<keyword evidence="7" id="KW-0479">Metal-binding</keyword>
<feature type="domain" description="Pterin-binding" evidence="10">
    <location>
        <begin position="1"/>
        <end position="245"/>
    </location>
</feature>
<reference evidence="11 12" key="1">
    <citation type="journal article" date="2014" name="Genome Announc.">
        <title>Complete Genome Sequence of Sterol-Transforming Mycobacterium neoaurum Strain VKM Ac-1815D.</title>
        <authorList>
            <person name="Shtratnikova V.Y."/>
            <person name="Bragin E.Y."/>
            <person name="Dovbnya D.V."/>
            <person name="Pekov Y.A."/>
            <person name="Schelkunov M.I."/>
            <person name="Strizhov N."/>
            <person name="Ivashina T.V."/>
            <person name="Ashapkin V.V."/>
            <person name="Donova M.V."/>
        </authorList>
    </citation>
    <scope>NUCLEOTIDE SEQUENCE [LARGE SCALE GENOMIC DNA]</scope>
    <source>
        <strain evidence="11 12">VKM Ac-1815D</strain>
    </source>
</reference>
<dbReference type="GO" id="GO:0046872">
    <property type="term" value="F:metal ion binding"/>
    <property type="evidence" value="ECO:0007669"/>
    <property type="project" value="UniProtKB-KW"/>
</dbReference>
<dbReference type="NCBIfam" id="TIGR01496">
    <property type="entry name" value="DHPS"/>
    <property type="match status" value="1"/>
</dbReference>
<dbReference type="PROSITE" id="PS50972">
    <property type="entry name" value="PTERIN_BINDING"/>
    <property type="match status" value="1"/>
</dbReference>
<proteinExistence type="inferred from homology"/>
<dbReference type="Proteomes" id="UP000018763">
    <property type="component" value="Chromosome"/>
</dbReference>
<dbReference type="InterPro" id="IPR045031">
    <property type="entry name" value="DHP_synth-like"/>
</dbReference>
<accession>V5X704</accession>
<evidence type="ECO:0000256" key="9">
    <source>
        <dbReference type="ARBA" id="ARBA00022909"/>
    </source>
</evidence>
<evidence type="ECO:0000256" key="3">
    <source>
        <dbReference type="ARBA" id="ARBA00004763"/>
    </source>
</evidence>
<dbReference type="PANTHER" id="PTHR20941:SF1">
    <property type="entry name" value="FOLIC ACID SYNTHESIS PROTEIN FOL1"/>
    <property type="match status" value="1"/>
</dbReference>
<dbReference type="GO" id="GO:0046656">
    <property type="term" value="P:folic acid biosynthetic process"/>
    <property type="evidence" value="ECO:0007669"/>
    <property type="project" value="UniProtKB-KW"/>
</dbReference>
<evidence type="ECO:0000256" key="1">
    <source>
        <dbReference type="ARBA" id="ARBA00000012"/>
    </source>
</evidence>
<comment type="cofactor">
    <cofactor evidence="2">
        <name>Mg(2+)</name>
        <dbReference type="ChEBI" id="CHEBI:18420"/>
    </cofactor>
</comment>
<dbReference type="GO" id="GO:0005829">
    <property type="term" value="C:cytosol"/>
    <property type="evidence" value="ECO:0007669"/>
    <property type="project" value="TreeGrafter"/>
</dbReference>
<protein>
    <recommendedName>
        <fullName evidence="5">dihydropteroate synthase</fullName>
        <ecNumber evidence="5">2.5.1.15</ecNumber>
    </recommendedName>
</protein>